<feature type="transmembrane region" description="Helical" evidence="20">
    <location>
        <begin position="81"/>
        <end position="101"/>
    </location>
</feature>
<keyword evidence="14" id="KW-0157">Chromophore</keyword>
<dbReference type="AlphaFoldDB" id="A0A396HED0"/>
<keyword evidence="5" id="KW-0602">Photosynthesis</keyword>
<keyword evidence="6" id="KW-0597">Phosphoprotein</keyword>
<dbReference type="EMBL" id="PSQE01000006">
    <property type="protein sequence ID" value="RHN50901.1"/>
    <property type="molecule type" value="Genomic_DNA"/>
</dbReference>
<keyword evidence="7" id="KW-0934">Plastid</keyword>
<keyword evidence="18 20" id="KW-0472">Membrane</keyword>
<keyword evidence="8 20" id="KW-0812">Transmembrane</keyword>
<evidence type="ECO:0000256" key="7">
    <source>
        <dbReference type="ARBA" id="ARBA00022640"/>
    </source>
</evidence>
<dbReference type="GO" id="GO:0010242">
    <property type="term" value="F:oxygen evolving activity"/>
    <property type="evidence" value="ECO:0007669"/>
    <property type="project" value="UniProtKB-EC"/>
</dbReference>
<reference evidence="21" key="1">
    <citation type="journal article" date="2018" name="Nat. Plants">
        <title>Whole-genome landscape of Medicago truncatula symbiotic genes.</title>
        <authorList>
            <person name="Pecrix Y."/>
            <person name="Gamas P."/>
            <person name="Carrere S."/>
        </authorList>
    </citation>
    <scope>NUCLEOTIDE SEQUENCE</scope>
    <source>
        <tissue evidence="21">Leaves</tissue>
    </source>
</reference>
<sequence>MVSYGGTVLFLWFGTVYCSFLAPILLWGGWFTSTAFITSWYAHGLTSFYLKGCKVLTTAISTPTNSLANSLYGYFTRWCQFGGLYTFCCSHGAFGLIRFILCQFKLVRSVQLRPYNAITFCPIQLLFLFMYS</sequence>
<comment type="caution">
    <text evidence="21">The sequence shown here is derived from an EMBL/GenBank/DDBJ whole genome shotgun (WGS) entry which is preliminary data.</text>
</comment>
<evidence type="ECO:0000313" key="21">
    <source>
        <dbReference type="EMBL" id="RHN50901.1"/>
    </source>
</evidence>
<dbReference type="PANTHER" id="PTHR33149">
    <property type="entry name" value="PHOTOSYSTEM II PROTEIN D1"/>
    <property type="match status" value="1"/>
</dbReference>
<evidence type="ECO:0000256" key="17">
    <source>
        <dbReference type="ARBA" id="ARBA00023078"/>
    </source>
</evidence>
<keyword evidence="12 20" id="KW-1133">Transmembrane helix</keyword>
<evidence type="ECO:0000256" key="2">
    <source>
        <dbReference type="ARBA" id="ARBA00008204"/>
    </source>
</evidence>
<evidence type="ECO:0000256" key="19">
    <source>
        <dbReference type="ARBA" id="ARBA00023276"/>
    </source>
</evidence>
<comment type="subcellular location">
    <subcellularLocation>
        <location evidence="1">Membrane</location>
        <topology evidence="1">Multi-pass membrane protein</topology>
    </subcellularLocation>
</comment>
<evidence type="ECO:0000256" key="18">
    <source>
        <dbReference type="ARBA" id="ARBA00023136"/>
    </source>
</evidence>
<dbReference type="InterPro" id="IPR000484">
    <property type="entry name" value="Photo_RC_L/M"/>
</dbReference>
<dbReference type="GO" id="GO:0009772">
    <property type="term" value="P:photosynthetic electron transport in photosystem II"/>
    <property type="evidence" value="ECO:0007669"/>
    <property type="project" value="InterPro"/>
</dbReference>
<evidence type="ECO:0000256" key="3">
    <source>
        <dbReference type="ARBA" id="ARBA00022448"/>
    </source>
</evidence>
<feature type="transmembrane region" description="Helical" evidence="20">
    <location>
        <begin position="7"/>
        <end position="30"/>
    </location>
</feature>
<evidence type="ECO:0000256" key="15">
    <source>
        <dbReference type="ARBA" id="ARBA00023002"/>
    </source>
</evidence>
<evidence type="ECO:0000256" key="20">
    <source>
        <dbReference type="SAM" id="Phobius"/>
    </source>
</evidence>
<gene>
    <name evidence="21" type="ORF">MtrunA17_Chr6g0462591</name>
</gene>
<name>A0A396HED0_MEDTR</name>
<keyword evidence="10" id="KW-0460">Magnesium</keyword>
<evidence type="ECO:0000256" key="11">
    <source>
        <dbReference type="ARBA" id="ARBA00022982"/>
    </source>
</evidence>
<organism evidence="21">
    <name type="scientific">Medicago truncatula</name>
    <name type="common">Barrel medic</name>
    <name type="synonym">Medicago tribuloides</name>
    <dbReference type="NCBI Taxonomy" id="3880"/>
    <lineage>
        <taxon>Eukaryota</taxon>
        <taxon>Viridiplantae</taxon>
        <taxon>Streptophyta</taxon>
        <taxon>Embryophyta</taxon>
        <taxon>Tracheophyta</taxon>
        <taxon>Spermatophyta</taxon>
        <taxon>Magnoliopsida</taxon>
        <taxon>eudicotyledons</taxon>
        <taxon>Gunneridae</taxon>
        <taxon>Pentapetalae</taxon>
        <taxon>rosids</taxon>
        <taxon>fabids</taxon>
        <taxon>Fabales</taxon>
        <taxon>Fabaceae</taxon>
        <taxon>Papilionoideae</taxon>
        <taxon>50 kb inversion clade</taxon>
        <taxon>NPAAA clade</taxon>
        <taxon>Hologalegina</taxon>
        <taxon>IRL clade</taxon>
        <taxon>Trifolieae</taxon>
        <taxon>Medicago</taxon>
    </lineage>
</organism>
<dbReference type="Gramene" id="rna35253">
    <property type="protein sequence ID" value="RHN50901.1"/>
    <property type="gene ID" value="gene35253"/>
</dbReference>
<evidence type="ECO:0000256" key="14">
    <source>
        <dbReference type="ARBA" id="ARBA00022991"/>
    </source>
</evidence>
<keyword evidence="15 21" id="KW-0560">Oxidoreductase</keyword>
<dbReference type="SUPFAM" id="SSF81483">
    <property type="entry name" value="Bacterial photosystem II reaction centre, L and M subunits"/>
    <property type="match status" value="1"/>
</dbReference>
<keyword evidence="16" id="KW-0408">Iron</keyword>
<keyword evidence="11" id="KW-0249">Electron transport</keyword>
<dbReference type="GO" id="GO:0046872">
    <property type="term" value="F:metal ion binding"/>
    <property type="evidence" value="ECO:0007669"/>
    <property type="project" value="UniProtKB-KW"/>
</dbReference>
<dbReference type="PANTHER" id="PTHR33149:SF15">
    <property type="entry name" value="II D2 PROTEIN, PUTATIVE-RELATED"/>
    <property type="match status" value="1"/>
</dbReference>
<evidence type="ECO:0000256" key="8">
    <source>
        <dbReference type="ARBA" id="ARBA00022692"/>
    </source>
</evidence>
<evidence type="ECO:0000256" key="9">
    <source>
        <dbReference type="ARBA" id="ARBA00022723"/>
    </source>
</evidence>
<keyword evidence="17" id="KW-0793">Thylakoid</keyword>
<keyword evidence="3" id="KW-0813">Transport</keyword>
<dbReference type="InterPro" id="IPR036854">
    <property type="entry name" value="Photo_II_D1/D2_sf"/>
</dbReference>
<dbReference type="GO" id="GO:0009523">
    <property type="term" value="C:photosystem II"/>
    <property type="evidence" value="ECO:0007669"/>
    <property type="project" value="UniProtKB-KW"/>
</dbReference>
<evidence type="ECO:0000256" key="13">
    <source>
        <dbReference type="ARBA" id="ARBA00022990"/>
    </source>
</evidence>
<proteinExistence type="inferred from homology"/>
<dbReference type="Proteomes" id="UP000265566">
    <property type="component" value="Chromosome 6"/>
</dbReference>
<evidence type="ECO:0000256" key="12">
    <source>
        <dbReference type="ARBA" id="ARBA00022989"/>
    </source>
</evidence>
<dbReference type="GO" id="GO:0016168">
    <property type="term" value="F:chlorophyll binding"/>
    <property type="evidence" value="ECO:0007669"/>
    <property type="project" value="UniProtKB-KW"/>
</dbReference>
<keyword evidence="13" id="KW-0007">Acetylation</keyword>
<keyword evidence="4" id="KW-0148">Chlorophyll</keyword>
<accession>A0A396HED0</accession>
<evidence type="ECO:0000256" key="16">
    <source>
        <dbReference type="ARBA" id="ARBA00023004"/>
    </source>
</evidence>
<feature type="transmembrane region" description="Helical" evidence="20">
    <location>
        <begin position="113"/>
        <end position="131"/>
    </location>
</feature>
<dbReference type="Pfam" id="PF00124">
    <property type="entry name" value="Photo_RC"/>
    <property type="match status" value="1"/>
</dbReference>
<evidence type="ECO:0000256" key="6">
    <source>
        <dbReference type="ARBA" id="ARBA00022553"/>
    </source>
</evidence>
<evidence type="ECO:0000256" key="1">
    <source>
        <dbReference type="ARBA" id="ARBA00004141"/>
    </source>
</evidence>
<dbReference type="InterPro" id="IPR055266">
    <property type="entry name" value="D1/D2"/>
</dbReference>
<evidence type="ECO:0000256" key="4">
    <source>
        <dbReference type="ARBA" id="ARBA00022494"/>
    </source>
</evidence>
<keyword evidence="9" id="KW-0479">Metal-binding</keyword>
<dbReference type="EC" id="1.10.3.9" evidence="21"/>
<evidence type="ECO:0000256" key="10">
    <source>
        <dbReference type="ARBA" id="ARBA00022842"/>
    </source>
</evidence>
<protein>
    <submittedName>
        <fullName evidence="21">Putative photosystem II</fullName>
        <ecNumber evidence="21">1.10.3.9</ecNumber>
    </submittedName>
</protein>
<keyword evidence="19" id="KW-0604">Photosystem II</keyword>
<evidence type="ECO:0000256" key="5">
    <source>
        <dbReference type="ARBA" id="ARBA00022531"/>
    </source>
</evidence>
<comment type="similarity">
    <text evidence="2">Belongs to the reaction center PufL/M/PsbA/D family.</text>
</comment>